<evidence type="ECO:0000313" key="1">
    <source>
        <dbReference type="EnsemblMetazoa" id="AMEC012070-PA"/>
    </source>
</evidence>
<proteinExistence type="predicted"/>
<name>A0A182U193_9DIPT</name>
<dbReference type="VEuPathDB" id="VectorBase:AMEC012070"/>
<organism evidence="1 2">
    <name type="scientific">Anopheles melas</name>
    <dbReference type="NCBI Taxonomy" id="34690"/>
    <lineage>
        <taxon>Eukaryota</taxon>
        <taxon>Metazoa</taxon>
        <taxon>Ecdysozoa</taxon>
        <taxon>Arthropoda</taxon>
        <taxon>Hexapoda</taxon>
        <taxon>Insecta</taxon>
        <taxon>Pterygota</taxon>
        <taxon>Neoptera</taxon>
        <taxon>Endopterygota</taxon>
        <taxon>Diptera</taxon>
        <taxon>Nematocera</taxon>
        <taxon>Culicoidea</taxon>
        <taxon>Culicidae</taxon>
        <taxon>Anophelinae</taxon>
        <taxon>Anopheles</taxon>
    </lineage>
</organism>
<protein>
    <submittedName>
        <fullName evidence="1">Uncharacterized protein</fullName>
    </submittedName>
</protein>
<reference evidence="1" key="2">
    <citation type="submission" date="2020-05" db="UniProtKB">
        <authorList>
            <consortium name="EnsemblMetazoa"/>
        </authorList>
    </citation>
    <scope>IDENTIFICATION</scope>
    <source>
        <strain evidence="1">CM1001059</strain>
    </source>
</reference>
<sequence length="137" mass="15405">MVEQRSKDDSLNRTVSDLASLNRDLDGKLLDEMDDNDMEIESIQENRNLPIHANGILAHPSAGNHEPATQKEMKMYNEDALLNMSSCLCIVVKIKNLALAIVEDLKNVIFLALECIILSAAREIIFLIQNTMRIPSR</sequence>
<dbReference type="AlphaFoldDB" id="A0A182U193"/>
<evidence type="ECO:0000313" key="2">
    <source>
        <dbReference type="Proteomes" id="UP000075902"/>
    </source>
</evidence>
<dbReference type="EnsemblMetazoa" id="AMEC012070-RA">
    <property type="protein sequence ID" value="AMEC012070-PA"/>
    <property type="gene ID" value="AMEC012070"/>
</dbReference>
<accession>A0A182U193</accession>
<reference evidence="2" key="1">
    <citation type="submission" date="2014-01" db="EMBL/GenBank/DDBJ databases">
        <title>The Genome Sequence of Anopheles melas CM1001059_A (V2).</title>
        <authorList>
            <consortium name="The Broad Institute Genomics Platform"/>
            <person name="Neafsey D.E."/>
            <person name="Besansky N."/>
            <person name="Howell P."/>
            <person name="Walton C."/>
            <person name="Young S.K."/>
            <person name="Zeng Q."/>
            <person name="Gargeya S."/>
            <person name="Fitzgerald M."/>
            <person name="Haas B."/>
            <person name="Abouelleil A."/>
            <person name="Allen A.W."/>
            <person name="Alvarado L."/>
            <person name="Arachchi H.M."/>
            <person name="Berlin A.M."/>
            <person name="Chapman S.B."/>
            <person name="Gainer-Dewar J."/>
            <person name="Goldberg J."/>
            <person name="Griggs A."/>
            <person name="Gujja S."/>
            <person name="Hansen M."/>
            <person name="Howarth C."/>
            <person name="Imamovic A."/>
            <person name="Ireland A."/>
            <person name="Larimer J."/>
            <person name="McCowan C."/>
            <person name="Murphy C."/>
            <person name="Pearson M."/>
            <person name="Poon T.W."/>
            <person name="Priest M."/>
            <person name="Roberts A."/>
            <person name="Saif S."/>
            <person name="Shea T."/>
            <person name="Sisk P."/>
            <person name="Sykes S."/>
            <person name="Wortman J."/>
            <person name="Nusbaum C."/>
            <person name="Birren B."/>
        </authorList>
    </citation>
    <scope>NUCLEOTIDE SEQUENCE [LARGE SCALE GENOMIC DNA]</scope>
    <source>
        <strain evidence="2">CM1001059</strain>
    </source>
</reference>
<dbReference type="Proteomes" id="UP000075902">
    <property type="component" value="Unassembled WGS sequence"/>
</dbReference>
<keyword evidence="2" id="KW-1185">Reference proteome</keyword>